<evidence type="ECO:0000259" key="4">
    <source>
        <dbReference type="Pfam" id="PF00248"/>
    </source>
</evidence>
<dbReference type="PANTHER" id="PTHR43827">
    <property type="entry name" value="2,5-DIKETO-D-GLUCONIC ACID REDUCTASE"/>
    <property type="match status" value="1"/>
</dbReference>
<feature type="domain" description="NADP-dependent oxidoreductase" evidence="4">
    <location>
        <begin position="29"/>
        <end position="260"/>
    </location>
</feature>
<dbReference type="PANTHER" id="PTHR43827:SF3">
    <property type="entry name" value="NADP-DEPENDENT OXIDOREDUCTASE DOMAIN-CONTAINING PROTEIN"/>
    <property type="match status" value="1"/>
</dbReference>
<dbReference type="InterPro" id="IPR023210">
    <property type="entry name" value="NADP_OxRdtase_dom"/>
</dbReference>
<evidence type="ECO:0000256" key="2">
    <source>
        <dbReference type="ARBA" id="ARBA00022857"/>
    </source>
</evidence>
<evidence type="ECO:0000313" key="5">
    <source>
        <dbReference type="EMBL" id="MCD2195116.1"/>
    </source>
</evidence>
<dbReference type="Proteomes" id="UP001199469">
    <property type="component" value="Unassembled WGS sequence"/>
</dbReference>
<keyword evidence="6" id="KW-1185">Reference proteome</keyword>
<name>A0ABS8PCH5_9PSEU</name>
<gene>
    <name evidence="5" type="ORF">LQ327_17250</name>
</gene>
<protein>
    <submittedName>
        <fullName evidence="5">Aldo/keto reductase</fullName>
    </submittedName>
</protein>
<dbReference type="PIRSF" id="PIRSF000097">
    <property type="entry name" value="AKR"/>
    <property type="match status" value="1"/>
</dbReference>
<dbReference type="PROSITE" id="PS00063">
    <property type="entry name" value="ALDOKETO_REDUCTASE_3"/>
    <property type="match status" value="1"/>
</dbReference>
<dbReference type="PROSITE" id="PS00798">
    <property type="entry name" value="ALDOKETO_REDUCTASE_1"/>
    <property type="match status" value="1"/>
</dbReference>
<keyword evidence="2" id="KW-0521">NADP</keyword>
<dbReference type="Pfam" id="PF00248">
    <property type="entry name" value="Aldo_ket_red"/>
    <property type="match status" value="1"/>
</dbReference>
<keyword evidence="3" id="KW-0560">Oxidoreductase</keyword>
<dbReference type="InterPro" id="IPR018170">
    <property type="entry name" value="Aldo/ket_reductase_CS"/>
</dbReference>
<dbReference type="Gene3D" id="3.20.20.100">
    <property type="entry name" value="NADP-dependent oxidoreductase domain"/>
    <property type="match status" value="1"/>
</dbReference>
<sequence length="286" mass="30466">MLHGPSGPDPHVTLNNGVRMPLLGFGVSEAHDAEASVTEALAQGYRSIDTAAVYGNEDGVGAAIAASGLDREDLFVTTKVWNGAAGCEHALDCAARSLERLGLDHVDLYLVHWPSDGLDECVATWDAMEQLLDEGRTRALGVSNFRAGHVRRVLGLGGTVPAVNQVELHPHLQQRELRALHAAHGITTEAWSPLGRGAVLDEPVLVAIADRLGRSPAQVVLRWHLQQNTVVIPKSDTPARIVENRSVFDFALTDDDMVALAGLHVANGAGRIGPMPDEPRLVTAPG</sequence>
<dbReference type="InterPro" id="IPR020471">
    <property type="entry name" value="AKR"/>
</dbReference>
<evidence type="ECO:0000256" key="1">
    <source>
        <dbReference type="ARBA" id="ARBA00007905"/>
    </source>
</evidence>
<evidence type="ECO:0000256" key="3">
    <source>
        <dbReference type="ARBA" id="ARBA00023002"/>
    </source>
</evidence>
<dbReference type="InterPro" id="IPR036812">
    <property type="entry name" value="NAD(P)_OxRdtase_dom_sf"/>
</dbReference>
<dbReference type="PRINTS" id="PR00069">
    <property type="entry name" value="ALDKETRDTASE"/>
</dbReference>
<reference evidence="5 6" key="1">
    <citation type="submission" date="2021-11" db="EMBL/GenBank/DDBJ databases">
        <title>Draft genome sequence of Actinomycetospora sp. SF1 isolated from the rhizosphere soil.</title>
        <authorList>
            <person name="Duangmal K."/>
            <person name="Chantavorakit T."/>
        </authorList>
    </citation>
    <scope>NUCLEOTIDE SEQUENCE [LARGE SCALE GENOMIC DNA]</scope>
    <source>
        <strain evidence="5 6">TBRC 5722</strain>
    </source>
</reference>
<dbReference type="EMBL" id="JAJNDB010000003">
    <property type="protein sequence ID" value="MCD2195116.1"/>
    <property type="molecule type" value="Genomic_DNA"/>
</dbReference>
<dbReference type="PROSITE" id="PS00062">
    <property type="entry name" value="ALDOKETO_REDUCTASE_2"/>
    <property type="match status" value="1"/>
</dbReference>
<comment type="similarity">
    <text evidence="1">Belongs to the aldo/keto reductase family.</text>
</comment>
<comment type="caution">
    <text evidence="5">The sequence shown here is derived from an EMBL/GenBank/DDBJ whole genome shotgun (WGS) entry which is preliminary data.</text>
</comment>
<organism evidence="5 6">
    <name type="scientific">Actinomycetospora endophytica</name>
    <dbReference type="NCBI Taxonomy" id="2291215"/>
    <lineage>
        <taxon>Bacteria</taxon>
        <taxon>Bacillati</taxon>
        <taxon>Actinomycetota</taxon>
        <taxon>Actinomycetes</taxon>
        <taxon>Pseudonocardiales</taxon>
        <taxon>Pseudonocardiaceae</taxon>
        <taxon>Actinomycetospora</taxon>
    </lineage>
</organism>
<accession>A0ABS8PCH5</accession>
<proteinExistence type="inferred from homology"/>
<dbReference type="SUPFAM" id="SSF51430">
    <property type="entry name" value="NAD(P)-linked oxidoreductase"/>
    <property type="match status" value="1"/>
</dbReference>
<evidence type="ECO:0000313" key="6">
    <source>
        <dbReference type="Proteomes" id="UP001199469"/>
    </source>
</evidence>